<gene>
    <name evidence="8" type="ORF">Tsubulata_004738</name>
</gene>
<dbReference type="CDD" id="cd12257">
    <property type="entry name" value="RRM1_RBM26_like"/>
    <property type="match status" value="1"/>
</dbReference>
<dbReference type="EMBL" id="JAKUCV010005351">
    <property type="protein sequence ID" value="KAJ4831506.1"/>
    <property type="molecule type" value="Genomic_DNA"/>
</dbReference>
<feature type="zinc finger region" description="C3H1-type" evidence="3">
    <location>
        <begin position="223"/>
        <end position="251"/>
    </location>
</feature>
<feature type="domain" description="C3H1-type" evidence="7">
    <location>
        <begin position="223"/>
        <end position="251"/>
    </location>
</feature>
<keyword evidence="1 2" id="KW-0694">RNA-binding</keyword>
<keyword evidence="3" id="KW-0479">Metal-binding</keyword>
<dbReference type="Gene3D" id="3.30.70.330">
    <property type="match status" value="2"/>
</dbReference>
<feature type="compositionally biased region" description="Basic and acidic residues" evidence="5">
    <location>
        <begin position="44"/>
        <end position="54"/>
    </location>
</feature>
<dbReference type="SUPFAM" id="SSF54928">
    <property type="entry name" value="RNA-binding domain, RBD"/>
    <property type="match status" value="2"/>
</dbReference>
<feature type="coiled-coil region" evidence="4">
    <location>
        <begin position="618"/>
        <end position="659"/>
    </location>
</feature>
<protein>
    <recommendedName>
        <fullName evidence="10">Zinc finger CCCH domain-containing protein 41</fullName>
    </recommendedName>
</protein>
<evidence type="ECO:0000256" key="1">
    <source>
        <dbReference type="ARBA" id="ARBA00022884"/>
    </source>
</evidence>
<keyword evidence="4" id="KW-0175">Coiled coil</keyword>
<dbReference type="InterPro" id="IPR045137">
    <property type="entry name" value="RBM26/27"/>
</dbReference>
<feature type="region of interest" description="Disordered" evidence="5">
    <location>
        <begin position="557"/>
        <end position="588"/>
    </location>
</feature>
<dbReference type="InterPro" id="IPR000504">
    <property type="entry name" value="RRM_dom"/>
</dbReference>
<keyword evidence="3" id="KW-0862">Zinc</keyword>
<feature type="compositionally biased region" description="Basic and acidic residues" evidence="5">
    <location>
        <begin position="956"/>
        <end position="967"/>
    </location>
</feature>
<dbReference type="PANTHER" id="PTHR14398:SF0">
    <property type="entry name" value="ZINC FINGER PROTEIN SWM"/>
    <property type="match status" value="1"/>
</dbReference>
<evidence type="ECO:0000259" key="6">
    <source>
        <dbReference type="PROSITE" id="PS50102"/>
    </source>
</evidence>
<dbReference type="PROSITE" id="PS50103">
    <property type="entry name" value="ZF_C3H1"/>
    <property type="match status" value="1"/>
</dbReference>
<feature type="region of interest" description="Disordered" evidence="5">
    <location>
        <begin position="97"/>
        <end position="148"/>
    </location>
</feature>
<evidence type="ECO:0000313" key="8">
    <source>
        <dbReference type="EMBL" id="KAJ4831506.1"/>
    </source>
</evidence>
<reference evidence="8" key="2">
    <citation type="journal article" date="2023" name="Plants (Basel)">
        <title>Annotation of the Turnera subulata (Passifloraceae) Draft Genome Reveals the S-Locus Evolved after the Divergence of Turneroideae from Passifloroideae in a Stepwise Manner.</title>
        <authorList>
            <person name="Henning P.M."/>
            <person name="Roalson E.H."/>
            <person name="Mir W."/>
            <person name="McCubbin A.G."/>
            <person name="Shore J.S."/>
        </authorList>
    </citation>
    <scope>NUCLEOTIDE SEQUENCE</scope>
    <source>
        <strain evidence="8">F60SS</strain>
    </source>
</reference>
<dbReference type="InterPro" id="IPR035979">
    <property type="entry name" value="RBD_domain_sf"/>
</dbReference>
<dbReference type="SMART" id="SM00360">
    <property type="entry name" value="RRM"/>
    <property type="match status" value="1"/>
</dbReference>
<dbReference type="Proteomes" id="UP001141552">
    <property type="component" value="Unassembled WGS sequence"/>
</dbReference>
<dbReference type="OrthoDB" id="443401at2759"/>
<dbReference type="AlphaFoldDB" id="A0A9Q0FHB9"/>
<organism evidence="8 9">
    <name type="scientific">Turnera subulata</name>
    <dbReference type="NCBI Taxonomy" id="218843"/>
    <lineage>
        <taxon>Eukaryota</taxon>
        <taxon>Viridiplantae</taxon>
        <taxon>Streptophyta</taxon>
        <taxon>Embryophyta</taxon>
        <taxon>Tracheophyta</taxon>
        <taxon>Spermatophyta</taxon>
        <taxon>Magnoliopsida</taxon>
        <taxon>eudicotyledons</taxon>
        <taxon>Gunneridae</taxon>
        <taxon>Pentapetalae</taxon>
        <taxon>rosids</taxon>
        <taxon>fabids</taxon>
        <taxon>Malpighiales</taxon>
        <taxon>Passifloraceae</taxon>
        <taxon>Turnera</taxon>
    </lineage>
</organism>
<proteinExistence type="predicted"/>
<dbReference type="InterPro" id="IPR012677">
    <property type="entry name" value="Nucleotide-bd_a/b_plait_sf"/>
</dbReference>
<feature type="region of interest" description="Disordered" evidence="5">
    <location>
        <begin position="891"/>
        <end position="967"/>
    </location>
</feature>
<reference evidence="8" key="1">
    <citation type="submission" date="2022-02" db="EMBL/GenBank/DDBJ databases">
        <authorList>
            <person name="Henning P.M."/>
            <person name="McCubbin A.G."/>
            <person name="Shore J.S."/>
        </authorList>
    </citation>
    <scope>NUCLEOTIDE SEQUENCE</scope>
    <source>
        <strain evidence="8">F60SS</strain>
        <tissue evidence="8">Leaves</tissue>
    </source>
</reference>
<dbReference type="SMART" id="SM00356">
    <property type="entry name" value="ZnF_C3H1"/>
    <property type="match status" value="1"/>
</dbReference>
<accession>A0A9Q0FHB9</accession>
<keyword evidence="9" id="KW-1185">Reference proteome</keyword>
<feature type="region of interest" description="Disordered" evidence="5">
    <location>
        <begin position="362"/>
        <end position="392"/>
    </location>
</feature>
<feature type="compositionally biased region" description="Acidic residues" evidence="5">
    <location>
        <begin position="20"/>
        <end position="33"/>
    </location>
</feature>
<comment type="caution">
    <text evidence="8">The sequence shown here is derived from an EMBL/GenBank/DDBJ whole genome shotgun (WGS) entry which is preliminary data.</text>
</comment>
<dbReference type="GO" id="GO:0005634">
    <property type="term" value="C:nucleus"/>
    <property type="evidence" value="ECO:0007669"/>
    <property type="project" value="TreeGrafter"/>
</dbReference>
<feature type="region of interest" description="Disordered" evidence="5">
    <location>
        <begin position="1"/>
        <end position="83"/>
    </location>
</feature>
<dbReference type="PANTHER" id="PTHR14398">
    <property type="entry name" value="RNA RECOGNITION RRM/RNP DOMAIN"/>
    <property type="match status" value="1"/>
</dbReference>
<evidence type="ECO:0000313" key="9">
    <source>
        <dbReference type="Proteomes" id="UP001141552"/>
    </source>
</evidence>
<feature type="domain" description="RRM" evidence="6">
    <location>
        <begin position="479"/>
        <end position="551"/>
    </location>
</feature>
<evidence type="ECO:0000256" key="5">
    <source>
        <dbReference type="SAM" id="MobiDB-lite"/>
    </source>
</evidence>
<dbReference type="FunFam" id="3.30.70.330:FF:000719">
    <property type="entry name" value="Predicted protein"/>
    <property type="match status" value="1"/>
</dbReference>
<dbReference type="GO" id="GO:0008270">
    <property type="term" value="F:zinc ion binding"/>
    <property type="evidence" value="ECO:0007669"/>
    <property type="project" value="UniProtKB-KW"/>
</dbReference>
<feature type="region of interest" description="Disordered" evidence="5">
    <location>
        <begin position="854"/>
        <end position="878"/>
    </location>
</feature>
<feature type="compositionally biased region" description="Basic and acidic residues" evidence="5">
    <location>
        <begin position="899"/>
        <end position="916"/>
    </location>
</feature>
<dbReference type="PROSITE" id="PS50102">
    <property type="entry name" value="RRM"/>
    <property type="match status" value="1"/>
</dbReference>
<dbReference type="GO" id="GO:0003723">
    <property type="term" value="F:RNA binding"/>
    <property type="evidence" value="ECO:0007669"/>
    <property type="project" value="UniProtKB-UniRule"/>
</dbReference>
<feature type="compositionally biased region" description="Low complexity" evidence="5">
    <location>
        <begin position="557"/>
        <end position="567"/>
    </location>
</feature>
<feature type="compositionally biased region" description="Basic and acidic residues" evidence="5">
    <location>
        <begin position="67"/>
        <end position="79"/>
    </location>
</feature>
<sequence length="967" mass="104499">MELKVSSVKPEGLSPVDCSSDPEEKEISDEDDDDRNHKHRRRESHSQSVERDSLEPAFTRPYRKRNKPFENGHIFRESESQASENWKHYNSTVGKDFTTKFDKRRPGLASLPRAPLDQRFRPNQTFPGELGSGRGRARDSGSWGQRDSRFSSADFASQMVQQGSITPNLFRGRGLANVSNAQGASWNTFGLISGLPNGGLDPLHSIALQGTLGPAVNSSLHMGIHRQRCRDFEERGFCLRGDMCPMEHGVNRIVIEDVQSLSQFNLPVSLSSAQLAGTTAAPATLPSVGAPSATLMNNKGVHSKTNKAGIADDNLGLNGVYSGSVSVTGADLYDPDQPLWNNNGPETSTALLALRSPKNDENESLVSADLSDRHHVRVRGSTDDSAGARSTNSSVWGRIRAMEKKLDVKEKTDSAVSGADYLETETKEDQDVLGSTQSSFRQGKQIIAEGVFSKSFDSSAKIHGDSTRNARKPSQKALRTLFVNGIPQKSNKREALLSHFQKFGEVVDIYIPLNSERAFVQFSKREEAEAALRAPDAVMGNRFIKLWWANRDSIPDDGASGSSSVSVTPRGVTAAVPPHPPSGSSGKEIVHASIPKGPVNTASISDASPQATDYSKPVIAKQKKLESLEQLKEELRKKQELLDQKRNDFRRKLVKLEKQATGVKGEVVSEPAAKRHKVATSADVGKVTVPRSSDSGADFSSSCAEVTLDKNNSPEIAVSTSPKTNTAVLLRDVKGAKQPIHPVAPVPTVSPLAMNRYKLDNRPTAFRVLPPLPTGLANVAALKEHFSCHGEILTVDIEDAEPCGNDANADAPEIPKNCAARVNFTTRQSAERAFLNGKCWQGHNLKFMWVTSTTSSNESGGRENSAASKDPIGGDGPSVKVLAMIDSLEASASGNGERAASEKYGSDELAELHEVSQSHSASVSEENESPEYKHNSNSKSGGEELTEEEPSPAAMSEDKDSPEGVAS</sequence>
<keyword evidence="3" id="KW-0863">Zinc-finger</keyword>
<evidence type="ECO:0000259" key="7">
    <source>
        <dbReference type="PROSITE" id="PS50103"/>
    </source>
</evidence>
<name>A0A9Q0FHB9_9ROSI</name>
<evidence type="ECO:0000256" key="4">
    <source>
        <dbReference type="SAM" id="Coils"/>
    </source>
</evidence>
<evidence type="ECO:0008006" key="10">
    <source>
        <dbReference type="Google" id="ProtNLM"/>
    </source>
</evidence>
<evidence type="ECO:0000256" key="3">
    <source>
        <dbReference type="PROSITE-ProRule" id="PRU00723"/>
    </source>
</evidence>
<evidence type="ECO:0000256" key="2">
    <source>
        <dbReference type="PROSITE-ProRule" id="PRU00176"/>
    </source>
</evidence>
<dbReference type="InterPro" id="IPR000571">
    <property type="entry name" value="Znf_CCCH"/>
</dbReference>
<dbReference type="Pfam" id="PF00076">
    <property type="entry name" value="RRM_1"/>
    <property type="match status" value="1"/>
</dbReference>